<dbReference type="RefSeq" id="XP_015054917.1">
    <property type="nucleotide sequence ID" value="XM_015199431.1"/>
</dbReference>
<evidence type="ECO:0000313" key="1">
    <source>
        <dbReference type="Proteomes" id="UP000694930"/>
    </source>
</evidence>
<reference evidence="1" key="1">
    <citation type="journal article" date="2014" name="Nat. Genet.">
        <title>The genome of the stress-tolerant wild tomato species Solanum pennellii.</title>
        <authorList>
            <person name="Bolger A."/>
            <person name="Scossa F."/>
            <person name="Bolger M.E."/>
            <person name="Lanz C."/>
            <person name="Maumus F."/>
            <person name="Tohge T."/>
            <person name="Quesneville H."/>
            <person name="Alseekh S."/>
            <person name="Sorensen I."/>
            <person name="Lichtenstein G."/>
            <person name="Fich E.A."/>
            <person name="Conte M."/>
            <person name="Keller H."/>
            <person name="Schneeberger K."/>
            <person name="Schwacke R."/>
            <person name="Ofner I."/>
            <person name="Vrebalov J."/>
            <person name="Xu Y."/>
            <person name="Osorio S."/>
            <person name="Aflitos S.A."/>
            <person name="Schijlen E."/>
            <person name="Jimenez-Gomez J.M."/>
            <person name="Ryngajllo M."/>
            <person name="Kimura S."/>
            <person name="Kumar R."/>
            <person name="Koenig D."/>
            <person name="Headland L.R."/>
            <person name="Maloof J.N."/>
            <person name="Sinha N."/>
            <person name="van Ham R.C."/>
            <person name="Lankhorst R.K."/>
            <person name="Mao L."/>
            <person name="Vogel A."/>
            <person name="Arsova B."/>
            <person name="Panstruga R."/>
            <person name="Fei Z."/>
            <person name="Rose J.K."/>
            <person name="Zamir D."/>
            <person name="Carrari F."/>
            <person name="Giovannoni J.J."/>
            <person name="Weigel D."/>
            <person name="Usadel B."/>
            <person name="Fernie A.R."/>
        </authorList>
    </citation>
    <scope>NUCLEOTIDE SEQUENCE [LARGE SCALE GENOMIC DNA]</scope>
    <source>
        <strain evidence="1">cv. LA0716</strain>
    </source>
</reference>
<name>A0ABM1FCI1_SOLPN</name>
<dbReference type="Proteomes" id="UP000694930">
    <property type="component" value="Chromosome 10"/>
</dbReference>
<protein>
    <submittedName>
        <fullName evidence="2">Uncharacterized protein LOC107001349</fullName>
    </submittedName>
</protein>
<proteinExistence type="predicted"/>
<dbReference type="InterPro" id="IPR036691">
    <property type="entry name" value="Endo/exonu/phosph_ase_sf"/>
</dbReference>
<dbReference type="SUPFAM" id="SSF56219">
    <property type="entry name" value="DNase I-like"/>
    <property type="match status" value="1"/>
</dbReference>
<organism evidence="1 2">
    <name type="scientific">Solanum pennellii</name>
    <name type="common">Tomato</name>
    <name type="synonym">Lycopersicon pennellii</name>
    <dbReference type="NCBI Taxonomy" id="28526"/>
    <lineage>
        <taxon>Eukaryota</taxon>
        <taxon>Viridiplantae</taxon>
        <taxon>Streptophyta</taxon>
        <taxon>Embryophyta</taxon>
        <taxon>Tracheophyta</taxon>
        <taxon>Spermatophyta</taxon>
        <taxon>Magnoliopsida</taxon>
        <taxon>eudicotyledons</taxon>
        <taxon>Gunneridae</taxon>
        <taxon>Pentapetalae</taxon>
        <taxon>asterids</taxon>
        <taxon>lamiids</taxon>
        <taxon>Solanales</taxon>
        <taxon>Solanaceae</taxon>
        <taxon>Solanoideae</taxon>
        <taxon>Solaneae</taxon>
        <taxon>Solanum</taxon>
        <taxon>Solanum subgen. Lycopersicon</taxon>
    </lineage>
</organism>
<dbReference type="PANTHER" id="PTHR33710:SF79">
    <property type="entry name" value="OS06G0205337 PROTEIN"/>
    <property type="match status" value="1"/>
</dbReference>
<reference evidence="2" key="2">
    <citation type="submission" date="2025-08" db="UniProtKB">
        <authorList>
            <consortium name="RefSeq"/>
        </authorList>
    </citation>
    <scope>IDENTIFICATION</scope>
</reference>
<sequence>MEPFQDPSELDNFRRKLGFDNAGVNCSGKIWFFWISEWEGINILDTVQQVTIKFKIDIKFLLISVVYARCNALERLELWEELERINDRDRCPWIIGGDFNVILNEEEKLGGLPFTQHEAIDFASFICMCALSEVHTIGSNITWWNGQIEEECIFKRLDRILVIQEFEEVFPSSETPQKFQEDCGRKQEGRFCGESVHRISSKDEKAKKALAGWSKEVFGNVFQQIATIEDVIKVKGSSTGDSAFRKQ</sequence>
<dbReference type="Gene3D" id="3.60.10.10">
    <property type="entry name" value="Endonuclease/exonuclease/phosphatase"/>
    <property type="match status" value="1"/>
</dbReference>
<accession>A0ABM1FCI1</accession>
<evidence type="ECO:0000313" key="2">
    <source>
        <dbReference type="RefSeq" id="XP_015054917.1"/>
    </source>
</evidence>
<dbReference type="PANTHER" id="PTHR33710">
    <property type="entry name" value="BNAC02G09200D PROTEIN"/>
    <property type="match status" value="1"/>
</dbReference>
<dbReference type="GeneID" id="107001349"/>
<keyword evidence="1" id="KW-1185">Reference proteome</keyword>
<gene>
    <name evidence="2" type="primary">LOC107001349</name>
</gene>